<name>A0AAV6TX02_9ARAC</name>
<feature type="region of interest" description="Disordered" evidence="1">
    <location>
        <begin position="179"/>
        <end position="224"/>
    </location>
</feature>
<evidence type="ECO:0000256" key="1">
    <source>
        <dbReference type="SAM" id="MobiDB-lite"/>
    </source>
</evidence>
<dbReference type="Proteomes" id="UP000827092">
    <property type="component" value="Unassembled WGS sequence"/>
</dbReference>
<dbReference type="EMBL" id="JAFNEN010000930">
    <property type="protein sequence ID" value="KAG8175997.1"/>
    <property type="molecule type" value="Genomic_DNA"/>
</dbReference>
<gene>
    <name evidence="2" type="ORF">JTE90_020779</name>
</gene>
<dbReference type="PANTHER" id="PTHR10773:SF19">
    <property type="match status" value="1"/>
</dbReference>
<feature type="region of interest" description="Disordered" evidence="1">
    <location>
        <begin position="365"/>
        <end position="394"/>
    </location>
</feature>
<comment type="caution">
    <text evidence="2">The sequence shown here is derived from an EMBL/GenBank/DDBJ whole genome shotgun (WGS) entry which is preliminary data.</text>
</comment>
<reference evidence="2 3" key="1">
    <citation type="journal article" date="2022" name="Nat. Ecol. Evol.">
        <title>A masculinizing supergene underlies an exaggerated male reproductive morph in a spider.</title>
        <authorList>
            <person name="Hendrickx F."/>
            <person name="De Corte Z."/>
            <person name="Sonet G."/>
            <person name="Van Belleghem S.M."/>
            <person name="Kostlbacher S."/>
            <person name="Vangestel C."/>
        </authorList>
    </citation>
    <scope>NUCLEOTIDE SEQUENCE [LARGE SCALE GENOMIC DNA]</scope>
    <source>
        <strain evidence="2">W744_W776</strain>
    </source>
</reference>
<feature type="compositionally biased region" description="Polar residues" evidence="1">
    <location>
        <begin position="383"/>
        <end position="394"/>
    </location>
</feature>
<protein>
    <submittedName>
        <fullName evidence="2">Uncharacterized protein</fullName>
    </submittedName>
</protein>
<dbReference type="AlphaFoldDB" id="A0AAV6TX02"/>
<evidence type="ECO:0000313" key="3">
    <source>
        <dbReference type="Proteomes" id="UP000827092"/>
    </source>
</evidence>
<organism evidence="2 3">
    <name type="scientific">Oedothorax gibbosus</name>
    <dbReference type="NCBI Taxonomy" id="931172"/>
    <lineage>
        <taxon>Eukaryota</taxon>
        <taxon>Metazoa</taxon>
        <taxon>Ecdysozoa</taxon>
        <taxon>Arthropoda</taxon>
        <taxon>Chelicerata</taxon>
        <taxon>Arachnida</taxon>
        <taxon>Araneae</taxon>
        <taxon>Araneomorphae</taxon>
        <taxon>Entelegynae</taxon>
        <taxon>Araneoidea</taxon>
        <taxon>Linyphiidae</taxon>
        <taxon>Erigoninae</taxon>
        <taxon>Oedothorax</taxon>
    </lineage>
</organism>
<accession>A0AAV6TX02</accession>
<feature type="compositionally biased region" description="Basic and acidic residues" evidence="1">
    <location>
        <begin position="204"/>
        <end position="220"/>
    </location>
</feature>
<dbReference type="PANTHER" id="PTHR10773">
    <property type="entry name" value="DNA-DIRECTED RNA POLYMERASES I, II, AND III SUBUNIT RPABC2"/>
    <property type="match status" value="1"/>
</dbReference>
<sequence>MDAMKDKVITYLSGYNADCLNQTTDIHPNKRSSVVALNESSSTNNTDIYSLNQTNFANAMNETNEVYNPDCVSAPTGDEPPKKVPAKRGRKIKNGLKSQWRREKCNKYLNKPYKNYKGLEIKSKEFVDYDCGCQLKCSEVLSANDRKQEFQKFWELGSYEAQAIFLVARVDEQVTKRSLRVRKRKKKVVSETEDSSDGPDTDGSPEKEKKKKKDPEPEVKKSKRQFSRTYILKAKQVCRTMFIKTLGITSKRINTALVKMRKKSLTDHRGLSQGGKNRISDKRHQEVIDHIKKMPRYKCSHVQGKMDSEFLPPELSLSKMYDIYSKEVEQPVSLSMYKKVYYDKFSFKSKGSKREVCNICKGERKSKTDTSKKRNNSNNNNNQTPEKQQYTFPSSPEENIVLQQHQYRPNFIGASSINCNQSWLATPNFQMTQHNPTNYFEQQLSYTNTNFDGQQGQGPARLIHTNAP</sequence>
<keyword evidence="3" id="KW-1185">Reference proteome</keyword>
<proteinExistence type="predicted"/>
<evidence type="ECO:0000313" key="2">
    <source>
        <dbReference type="EMBL" id="KAG8175997.1"/>
    </source>
</evidence>
<feature type="compositionally biased region" description="Acidic residues" evidence="1">
    <location>
        <begin position="191"/>
        <end position="200"/>
    </location>
</feature>